<evidence type="ECO:0000313" key="3">
    <source>
        <dbReference type="EMBL" id="HGQ17624.1"/>
    </source>
</evidence>
<dbReference type="InterPro" id="IPR036676">
    <property type="entry name" value="PurM-like_C_sf"/>
</dbReference>
<organism evidence="3">
    <name type="scientific">Ignisphaera aggregans</name>
    <dbReference type="NCBI Taxonomy" id="334771"/>
    <lineage>
        <taxon>Archaea</taxon>
        <taxon>Thermoproteota</taxon>
        <taxon>Thermoprotei</taxon>
        <taxon>Desulfurococcales</taxon>
        <taxon>Desulfurococcaceae</taxon>
        <taxon>Ignisphaera</taxon>
    </lineage>
</organism>
<feature type="domain" description="PurM-like C-terminal" evidence="1">
    <location>
        <begin position="352"/>
        <end position="451"/>
    </location>
</feature>
<accession>A0A7J3JPH6</accession>
<gene>
    <name evidence="2" type="ORF">ENT87_04960</name>
    <name evidence="3" type="ORF">ENU30_01390</name>
</gene>
<dbReference type="Gene3D" id="3.90.650.10">
    <property type="entry name" value="PurM-like C-terminal domain"/>
    <property type="match status" value="1"/>
</dbReference>
<comment type="caution">
    <text evidence="3">The sequence shown here is derived from an EMBL/GenBank/DDBJ whole genome shotgun (WGS) entry which is preliminary data.</text>
</comment>
<sequence>MFEELIERIQYYKKLGLNPLALATGCAVKVDLLRVVYPAIRNLKEKLNRSRFAIAPREDALIISGDASEVHRRVYHLNSQAKIDLTDIRTVSRGRKLYAVTVVQIYQRYADTPEAFLDKIAPVYLKLAELNLPIYLGKGHSIITPFAEDEFILFDFLPESIGEGFTAVNNDTIHIVDPTQEPGDFRQVSGALSNALNDIFVLGVHRNLRVYPVINAPSEELIERLWSNIEIYSKKYDVGFERSSQLERGRLLMGATTIGYSDRAPPLFEDRVEIGSKLVITRPMGELAPINLFLSCIVDESIVKDIEELGIQLREVEKAKDEAVERISTPNIEAAQVIYKYLPYYREEFKPDEHISITTDVTGPGVLVVKELAERSNTTIKLYDVPLLFPQISELATKLYIIPNATSGTNGPFIIVAPDAIAHDVVKDLKAKGLNASIIGEVIGKGDSEVIAPAKLKKYIADHRILMEFKLV</sequence>
<protein>
    <submittedName>
        <fullName evidence="3">Selenophosphate synthase-like protein</fullName>
    </submittedName>
</protein>
<dbReference type="EMBL" id="DTAI01000141">
    <property type="protein sequence ID" value="HGN36878.1"/>
    <property type="molecule type" value="Genomic_DNA"/>
</dbReference>
<evidence type="ECO:0000313" key="2">
    <source>
        <dbReference type="EMBL" id="HGN36878.1"/>
    </source>
</evidence>
<dbReference type="Pfam" id="PF02769">
    <property type="entry name" value="AIRS_C"/>
    <property type="match status" value="1"/>
</dbReference>
<name>A0A7J3JPH6_9CREN</name>
<reference evidence="3" key="1">
    <citation type="journal article" date="2020" name="mSystems">
        <title>Genome- and Community-Level Interaction Insights into Carbon Utilization and Element Cycling Functions of Hydrothermarchaeota in Hydrothermal Sediment.</title>
        <authorList>
            <person name="Zhou Z."/>
            <person name="Liu Y."/>
            <person name="Xu W."/>
            <person name="Pan J."/>
            <person name="Luo Z.H."/>
            <person name="Li M."/>
        </authorList>
    </citation>
    <scope>NUCLEOTIDE SEQUENCE [LARGE SCALE GENOMIC DNA]</scope>
    <source>
        <strain evidence="2">SpSt-618</strain>
        <strain evidence="3">SpSt-657</strain>
    </source>
</reference>
<dbReference type="EMBL" id="DTBZ01000036">
    <property type="protein sequence ID" value="HGQ17624.1"/>
    <property type="molecule type" value="Genomic_DNA"/>
</dbReference>
<dbReference type="SUPFAM" id="SSF56042">
    <property type="entry name" value="PurM C-terminal domain-like"/>
    <property type="match status" value="1"/>
</dbReference>
<dbReference type="InterPro" id="IPR010918">
    <property type="entry name" value="PurM-like_C_dom"/>
</dbReference>
<dbReference type="AlphaFoldDB" id="A0A7J3JPH6"/>
<proteinExistence type="predicted"/>
<dbReference type="NCBIfam" id="NF038049">
    <property type="entry name" value="SelD_rel_HyperS"/>
    <property type="match status" value="1"/>
</dbReference>
<evidence type="ECO:0000259" key="1">
    <source>
        <dbReference type="Pfam" id="PF02769"/>
    </source>
</evidence>